<protein>
    <submittedName>
        <fullName evidence="1">Uncharacterized protein</fullName>
    </submittedName>
</protein>
<keyword evidence="2" id="KW-1185">Reference proteome</keyword>
<gene>
    <name evidence="1" type="ORF">ACFOPQ_01385</name>
</gene>
<name>A0ABV8A167_9DEIO</name>
<accession>A0ABV8A167</accession>
<proteinExistence type="predicted"/>
<dbReference type="Proteomes" id="UP001595748">
    <property type="component" value="Unassembled WGS sequence"/>
</dbReference>
<evidence type="ECO:0000313" key="2">
    <source>
        <dbReference type="Proteomes" id="UP001595748"/>
    </source>
</evidence>
<evidence type="ECO:0000313" key="1">
    <source>
        <dbReference type="EMBL" id="MFC3859428.1"/>
    </source>
</evidence>
<reference evidence="2" key="1">
    <citation type="journal article" date="2019" name="Int. J. Syst. Evol. Microbiol.">
        <title>The Global Catalogue of Microorganisms (GCM) 10K type strain sequencing project: providing services to taxonomists for standard genome sequencing and annotation.</title>
        <authorList>
            <consortium name="The Broad Institute Genomics Platform"/>
            <consortium name="The Broad Institute Genome Sequencing Center for Infectious Disease"/>
            <person name="Wu L."/>
            <person name="Ma J."/>
        </authorList>
    </citation>
    <scope>NUCLEOTIDE SEQUENCE [LARGE SCALE GENOMIC DNA]</scope>
    <source>
        <strain evidence="2">CCTCC AB 2013263</strain>
    </source>
</reference>
<comment type="caution">
    <text evidence="1">The sequence shown here is derived from an EMBL/GenBank/DDBJ whole genome shotgun (WGS) entry which is preliminary data.</text>
</comment>
<dbReference type="RefSeq" id="WP_380075594.1">
    <property type="nucleotide sequence ID" value="NZ_JBHRZF010000011.1"/>
</dbReference>
<organism evidence="1 2">
    <name type="scientific">Deinococcus antarcticus</name>
    <dbReference type="NCBI Taxonomy" id="1298767"/>
    <lineage>
        <taxon>Bacteria</taxon>
        <taxon>Thermotogati</taxon>
        <taxon>Deinococcota</taxon>
        <taxon>Deinococci</taxon>
        <taxon>Deinococcales</taxon>
        <taxon>Deinococcaceae</taxon>
        <taxon>Deinococcus</taxon>
    </lineage>
</organism>
<sequence>MTRVTQVDRLSRLAECPVEGCTNRMRVLSTIRDGLYSCKCKEATLRVFSRTVAFGGKERCLRVATPEEAAEWQRENQ</sequence>
<dbReference type="EMBL" id="JBHRZF010000011">
    <property type="protein sequence ID" value="MFC3859428.1"/>
    <property type="molecule type" value="Genomic_DNA"/>
</dbReference>